<feature type="transmembrane region" description="Helical" evidence="1">
    <location>
        <begin position="112"/>
        <end position="132"/>
    </location>
</feature>
<keyword evidence="1" id="KW-0812">Transmembrane</keyword>
<gene>
    <name evidence="2" type="ORF">CLV63_11668</name>
</gene>
<dbReference type="InterPro" id="IPR018750">
    <property type="entry name" value="DUF2306_membrane"/>
</dbReference>
<feature type="transmembrane region" description="Helical" evidence="1">
    <location>
        <begin position="51"/>
        <end position="72"/>
    </location>
</feature>
<keyword evidence="1" id="KW-0472">Membrane</keyword>
<dbReference type="Pfam" id="PF10067">
    <property type="entry name" value="DUF2306"/>
    <property type="match status" value="1"/>
</dbReference>
<evidence type="ECO:0000313" key="2">
    <source>
        <dbReference type="EMBL" id="PSK93661.1"/>
    </source>
</evidence>
<dbReference type="Proteomes" id="UP000240542">
    <property type="component" value="Unassembled WGS sequence"/>
</dbReference>
<proteinExistence type="predicted"/>
<feature type="transmembrane region" description="Helical" evidence="1">
    <location>
        <begin position="153"/>
        <end position="174"/>
    </location>
</feature>
<feature type="transmembrane region" description="Helical" evidence="1">
    <location>
        <begin position="84"/>
        <end position="106"/>
    </location>
</feature>
<organism evidence="2 3">
    <name type="scientific">Murinocardiopsis flavida</name>
    <dbReference type="NCBI Taxonomy" id="645275"/>
    <lineage>
        <taxon>Bacteria</taxon>
        <taxon>Bacillati</taxon>
        <taxon>Actinomycetota</taxon>
        <taxon>Actinomycetes</taxon>
        <taxon>Streptosporangiales</taxon>
        <taxon>Nocardiopsidaceae</taxon>
        <taxon>Murinocardiopsis</taxon>
    </lineage>
</organism>
<protein>
    <submittedName>
        <fullName evidence="2">Putative membrane protein DUF2306</fullName>
    </submittedName>
</protein>
<reference evidence="2 3" key="1">
    <citation type="submission" date="2018-03" db="EMBL/GenBank/DDBJ databases">
        <title>Genomic Encyclopedia of Archaeal and Bacterial Type Strains, Phase II (KMG-II): from individual species to whole genera.</title>
        <authorList>
            <person name="Goeker M."/>
        </authorList>
    </citation>
    <scope>NUCLEOTIDE SEQUENCE [LARGE SCALE GENOMIC DNA]</scope>
    <source>
        <strain evidence="2 3">DSM 45312</strain>
    </source>
</reference>
<keyword evidence="3" id="KW-1185">Reference proteome</keyword>
<dbReference type="RefSeq" id="WP_106584933.1">
    <property type="nucleotide sequence ID" value="NZ_PYGA01000016.1"/>
</dbReference>
<sequence>MTPRDASAPPRSWRTGVLLLIAVAAGGALVFPYLSPDLAAGLETRSELHAILLRAHVFTALIALVLGPLQFLPSIRARRRVHRVIGRCYLFAGILPSGLAGIPVALMADSPVTRVGLFIPAVAWLVTGWLALRAARRRDFATHQEWMMRNYALTFLAVTARAVAPLILLAQAPFLDSLYGGSLDAAIAATIPIGQWLGWIINLIIAEALIRARRKARRPHPVRP</sequence>
<dbReference type="AlphaFoldDB" id="A0A2P8D901"/>
<evidence type="ECO:0000256" key="1">
    <source>
        <dbReference type="SAM" id="Phobius"/>
    </source>
</evidence>
<name>A0A2P8D901_9ACTN</name>
<feature type="transmembrane region" description="Helical" evidence="1">
    <location>
        <begin position="12"/>
        <end position="31"/>
    </location>
</feature>
<dbReference type="EMBL" id="PYGA01000016">
    <property type="protein sequence ID" value="PSK93661.1"/>
    <property type="molecule type" value="Genomic_DNA"/>
</dbReference>
<feature type="transmembrane region" description="Helical" evidence="1">
    <location>
        <begin position="186"/>
        <end position="210"/>
    </location>
</feature>
<dbReference type="OrthoDB" id="4698148at2"/>
<accession>A0A2P8D901</accession>
<comment type="caution">
    <text evidence="2">The sequence shown here is derived from an EMBL/GenBank/DDBJ whole genome shotgun (WGS) entry which is preliminary data.</text>
</comment>
<keyword evidence="1" id="KW-1133">Transmembrane helix</keyword>
<evidence type="ECO:0000313" key="3">
    <source>
        <dbReference type="Proteomes" id="UP000240542"/>
    </source>
</evidence>